<dbReference type="Proteomes" id="UP000005239">
    <property type="component" value="Unassembled WGS sequence"/>
</dbReference>
<evidence type="ECO:0000256" key="1">
    <source>
        <dbReference type="SAM" id="MobiDB-lite"/>
    </source>
</evidence>
<gene>
    <name evidence="2" type="primary">WBGene00272466</name>
</gene>
<dbReference type="EnsemblMetazoa" id="PPA34097.1">
    <property type="protein sequence ID" value="PPA34097.1"/>
    <property type="gene ID" value="WBGene00272466"/>
</dbReference>
<proteinExistence type="predicted"/>
<evidence type="ECO:0000313" key="2">
    <source>
        <dbReference type="EnsemblMetazoa" id="PPA34097.1"/>
    </source>
</evidence>
<sequence length="144" mass="15286">MSSPLEESSSMGMESPRLRSSPPKSAIDPVRYSMINVKESTDCQLDALLAELEQLGSALDSPSMADQLILGMGTVGNKNGMNYIPSSSSSSSHSLPPPVIAPKPLPHISQIPHRSIASSASSSSSNTVEPCNDWMVFTLLKRDG</sequence>
<accession>A0A8R1YPN2</accession>
<accession>A0A2A6BW68</accession>
<reference evidence="2" key="2">
    <citation type="submission" date="2022-06" db="UniProtKB">
        <authorList>
            <consortium name="EnsemblMetazoa"/>
        </authorList>
    </citation>
    <scope>IDENTIFICATION</scope>
    <source>
        <strain evidence="2">PS312</strain>
    </source>
</reference>
<feature type="compositionally biased region" description="Polar residues" evidence="1">
    <location>
        <begin position="1"/>
        <end position="12"/>
    </location>
</feature>
<organism evidence="2 3">
    <name type="scientific">Pristionchus pacificus</name>
    <name type="common">Parasitic nematode worm</name>
    <dbReference type="NCBI Taxonomy" id="54126"/>
    <lineage>
        <taxon>Eukaryota</taxon>
        <taxon>Metazoa</taxon>
        <taxon>Ecdysozoa</taxon>
        <taxon>Nematoda</taxon>
        <taxon>Chromadorea</taxon>
        <taxon>Rhabditida</taxon>
        <taxon>Rhabditina</taxon>
        <taxon>Diplogasteromorpha</taxon>
        <taxon>Diplogasteroidea</taxon>
        <taxon>Neodiplogasteridae</taxon>
        <taxon>Pristionchus</taxon>
    </lineage>
</organism>
<feature type="region of interest" description="Disordered" evidence="1">
    <location>
        <begin position="81"/>
        <end position="107"/>
    </location>
</feature>
<dbReference type="AlphaFoldDB" id="A0A2A6BW68"/>
<keyword evidence="3" id="KW-1185">Reference proteome</keyword>
<feature type="compositionally biased region" description="Pro residues" evidence="1">
    <location>
        <begin position="95"/>
        <end position="105"/>
    </location>
</feature>
<feature type="compositionally biased region" description="Low complexity" evidence="1">
    <location>
        <begin position="85"/>
        <end position="94"/>
    </location>
</feature>
<name>A0A2A6BW68_PRIPA</name>
<protein>
    <submittedName>
        <fullName evidence="2">Uncharacterized protein</fullName>
    </submittedName>
</protein>
<feature type="region of interest" description="Disordered" evidence="1">
    <location>
        <begin position="1"/>
        <end position="29"/>
    </location>
</feature>
<reference evidence="3" key="1">
    <citation type="journal article" date="2008" name="Nat. Genet.">
        <title>The Pristionchus pacificus genome provides a unique perspective on nematode lifestyle and parasitism.</title>
        <authorList>
            <person name="Dieterich C."/>
            <person name="Clifton S.W."/>
            <person name="Schuster L.N."/>
            <person name="Chinwalla A."/>
            <person name="Delehaunty K."/>
            <person name="Dinkelacker I."/>
            <person name="Fulton L."/>
            <person name="Fulton R."/>
            <person name="Godfrey J."/>
            <person name="Minx P."/>
            <person name="Mitreva M."/>
            <person name="Roeseler W."/>
            <person name="Tian H."/>
            <person name="Witte H."/>
            <person name="Yang S.P."/>
            <person name="Wilson R.K."/>
            <person name="Sommer R.J."/>
        </authorList>
    </citation>
    <scope>NUCLEOTIDE SEQUENCE [LARGE SCALE GENOMIC DNA]</scope>
    <source>
        <strain evidence="3">PS312</strain>
    </source>
</reference>
<evidence type="ECO:0000313" key="3">
    <source>
        <dbReference type="Proteomes" id="UP000005239"/>
    </source>
</evidence>